<dbReference type="EMBL" id="RBVA01000326">
    <property type="protein sequence ID" value="RMW05116.1"/>
    <property type="molecule type" value="Genomic_DNA"/>
</dbReference>
<dbReference type="InterPro" id="IPR056110">
    <property type="entry name" value="DUF7693"/>
</dbReference>
<sequence length="128" mass="14800">MPVYLWQNDQSRLVSFMTLTYCPDEPTPALTAREVCQVLRDAILGRRTMIRACAQTWDELYAGMFMIDVEGWSITIFNDCGELDYCEDCRCSDGRRWSFDSGDRFGTDPIALLSTWEHQTLEGMLHQL</sequence>
<organism evidence="2 3">
    <name type="scientific">Pseudomonas amygdali pv. tabaci</name>
    <name type="common">Pseudomonas syringae pv. tabaci</name>
    <dbReference type="NCBI Taxonomy" id="322"/>
    <lineage>
        <taxon>Bacteria</taxon>
        <taxon>Pseudomonadati</taxon>
        <taxon>Pseudomonadota</taxon>
        <taxon>Gammaproteobacteria</taxon>
        <taxon>Pseudomonadales</taxon>
        <taxon>Pseudomonadaceae</taxon>
        <taxon>Pseudomonas</taxon>
        <taxon>Pseudomonas amygdali</taxon>
    </lineage>
</organism>
<evidence type="ECO:0000259" key="1">
    <source>
        <dbReference type="Pfam" id="PF24745"/>
    </source>
</evidence>
<accession>A0A3M6HJL6</accession>
<comment type="caution">
    <text evidence="2">The sequence shown here is derived from an EMBL/GenBank/DDBJ whole genome shotgun (WGS) entry which is preliminary data.</text>
</comment>
<feature type="domain" description="DUF7693" evidence="1">
    <location>
        <begin position="30"/>
        <end position="126"/>
    </location>
</feature>
<dbReference type="AlphaFoldDB" id="A0A3M6HJL6"/>
<evidence type="ECO:0000313" key="3">
    <source>
        <dbReference type="Proteomes" id="UP000271531"/>
    </source>
</evidence>
<dbReference type="Proteomes" id="UP000271531">
    <property type="component" value="Unassembled WGS sequence"/>
</dbReference>
<dbReference type="RefSeq" id="WP_117139454.1">
    <property type="nucleotide sequence ID" value="NZ_QPCR01000062.1"/>
</dbReference>
<name>A0A3M6HJL6_PSEAJ</name>
<evidence type="ECO:0000313" key="2">
    <source>
        <dbReference type="EMBL" id="RMW05116.1"/>
    </source>
</evidence>
<gene>
    <name evidence="2" type="ORF">ALP03_200145</name>
</gene>
<protein>
    <recommendedName>
        <fullName evidence="1">DUF7693 domain-containing protein</fullName>
    </recommendedName>
</protein>
<proteinExistence type="predicted"/>
<dbReference type="Pfam" id="PF24745">
    <property type="entry name" value="DUF7693"/>
    <property type="match status" value="1"/>
</dbReference>
<reference evidence="2 3" key="1">
    <citation type="submission" date="2018-08" db="EMBL/GenBank/DDBJ databases">
        <title>Recombination of ecologically and evolutionarily significant loci maintains genetic cohesion in the Pseudomonas syringae species complex.</title>
        <authorList>
            <person name="Dillon M."/>
            <person name="Thakur S."/>
            <person name="Almeida R.N.D."/>
            <person name="Weir B.S."/>
            <person name="Guttman D.S."/>
        </authorList>
    </citation>
    <scope>NUCLEOTIDE SEQUENCE [LARGE SCALE GENOMIC DNA]</scope>
    <source>
        <strain evidence="2 3">ICMP 4525</strain>
    </source>
</reference>